<comment type="caution">
    <text evidence="2">The sequence shown here is derived from an EMBL/GenBank/DDBJ whole genome shotgun (WGS) entry which is preliminary data.</text>
</comment>
<gene>
    <name evidence="2" type="ORF">ACHFJ0_04845</name>
</gene>
<proteinExistence type="predicted"/>
<accession>A0ABW7LJK1</accession>
<dbReference type="EMBL" id="JBIMPR010000003">
    <property type="protein sequence ID" value="MFH5773558.1"/>
    <property type="molecule type" value="Genomic_DNA"/>
</dbReference>
<evidence type="ECO:0008006" key="4">
    <source>
        <dbReference type="Google" id="ProtNLM"/>
    </source>
</evidence>
<sequence>MARRFSDEYDPDEYVPPADDRQDAPRIDPDDYAAECRLIEEAGRRSDERYARVNGTGAVAAVPIQSDCLCRKCFGSGKVQDRGFAAVLIDCPECFGWGVEGPFILELPAHVQVAPQYQEAAE</sequence>
<keyword evidence="3" id="KW-1185">Reference proteome</keyword>
<reference evidence="2 3" key="1">
    <citation type="submission" date="2024-10" db="EMBL/GenBank/DDBJ databases">
        <title>Paracoccus drimophilus sp. nov., a novel bacterium from corn roots in Hunan.</title>
        <authorList>
            <person name="Li X."/>
        </authorList>
    </citation>
    <scope>NUCLEOTIDE SEQUENCE [LARGE SCALE GENOMIC DNA]</scope>
    <source>
        <strain evidence="2 3">NGMCC 1.201697</strain>
    </source>
</reference>
<evidence type="ECO:0000256" key="1">
    <source>
        <dbReference type="SAM" id="MobiDB-lite"/>
    </source>
</evidence>
<protein>
    <recommendedName>
        <fullName evidence="4">Transcription factor zinc-finger domain-containing protein</fullName>
    </recommendedName>
</protein>
<name>A0ABW7LJK1_9RHOB</name>
<feature type="region of interest" description="Disordered" evidence="1">
    <location>
        <begin position="1"/>
        <end position="26"/>
    </location>
</feature>
<dbReference type="RefSeq" id="WP_395132413.1">
    <property type="nucleotide sequence ID" value="NZ_JBIMPR010000003.1"/>
</dbReference>
<evidence type="ECO:0000313" key="2">
    <source>
        <dbReference type="EMBL" id="MFH5773558.1"/>
    </source>
</evidence>
<organism evidence="2 3">
    <name type="scientific">Paracoccus broussonetiae subsp. drimophilus</name>
    <dbReference type="NCBI Taxonomy" id="3373869"/>
    <lineage>
        <taxon>Bacteria</taxon>
        <taxon>Pseudomonadati</taxon>
        <taxon>Pseudomonadota</taxon>
        <taxon>Alphaproteobacteria</taxon>
        <taxon>Rhodobacterales</taxon>
        <taxon>Paracoccaceae</taxon>
        <taxon>Paracoccus</taxon>
        <taxon>Paracoccus broussonetiae</taxon>
    </lineage>
</organism>
<dbReference type="Proteomes" id="UP001609376">
    <property type="component" value="Unassembled WGS sequence"/>
</dbReference>
<evidence type="ECO:0000313" key="3">
    <source>
        <dbReference type="Proteomes" id="UP001609376"/>
    </source>
</evidence>